<protein>
    <submittedName>
        <fullName evidence="5">ABC transporter ATP-binding protein</fullName>
    </submittedName>
</protein>
<evidence type="ECO:0000256" key="2">
    <source>
        <dbReference type="ARBA" id="ARBA00022840"/>
    </source>
</evidence>
<dbReference type="Pfam" id="PF00005">
    <property type="entry name" value="ABC_tran"/>
    <property type="match status" value="2"/>
</dbReference>
<accession>A0A2G9YHH0</accession>
<dbReference type="GO" id="GO:0005524">
    <property type="term" value="F:ATP binding"/>
    <property type="evidence" value="ECO:0007669"/>
    <property type="project" value="UniProtKB-KW"/>
</dbReference>
<name>A0A2G9YHH0_9BACT</name>
<dbReference type="InterPro" id="IPR003593">
    <property type="entry name" value="AAA+_ATPase"/>
</dbReference>
<feature type="domain" description="ABC transporter" evidence="4">
    <location>
        <begin position="336"/>
        <end position="552"/>
    </location>
</feature>
<comment type="caution">
    <text evidence="5">The sequence shown here is derived from an EMBL/GenBank/DDBJ whole genome shotgun (WGS) entry which is preliminary data.</text>
</comment>
<feature type="domain" description="ABC transporter" evidence="4">
    <location>
        <begin position="2"/>
        <end position="265"/>
    </location>
</feature>
<evidence type="ECO:0000313" key="5">
    <source>
        <dbReference type="EMBL" id="PIP18687.1"/>
    </source>
</evidence>
<dbReference type="PROSITE" id="PS00211">
    <property type="entry name" value="ABC_TRANSPORTER_1"/>
    <property type="match status" value="1"/>
</dbReference>
<dbReference type="PANTHER" id="PTHR42855:SF2">
    <property type="entry name" value="DRUG RESISTANCE ABC TRANSPORTER,ATP-BINDING PROTEIN"/>
    <property type="match status" value="1"/>
</dbReference>
<dbReference type="AlphaFoldDB" id="A0A2G9YHH0"/>
<dbReference type="Pfam" id="PF12848">
    <property type="entry name" value="ABC_tran_Xtn"/>
    <property type="match status" value="1"/>
</dbReference>
<gene>
    <name evidence="5" type="ORF">COX41_06845</name>
</gene>
<keyword evidence="2 5" id="KW-0067">ATP-binding</keyword>
<dbReference type="FunFam" id="3.40.50.300:FF:000011">
    <property type="entry name" value="Putative ABC transporter ATP-binding component"/>
    <property type="match status" value="1"/>
</dbReference>
<dbReference type="SMART" id="SM00382">
    <property type="entry name" value="AAA"/>
    <property type="match status" value="2"/>
</dbReference>
<dbReference type="InterPro" id="IPR051309">
    <property type="entry name" value="ABCF_ATPase"/>
</dbReference>
<dbReference type="CDD" id="cd03221">
    <property type="entry name" value="ABCF_EF-3"/>
    <property type="match status" value="2"/>
</dbReference>
<dbReference type="InterPro" id="IPR003439">
    <property type="entry name" value="ABC_transporter-like_ATP-bd"/>
</dbReference>
<dbReference type="EMBL" id="PCRK01000178">
    <property type="protein sequence ID" value="PIP18687.1"/>
    <property type="molecule type" value="Genomic_DNA"/>
</dbReference>
<dbReference type="Gene3D" id="3.40.50.300">
    <property type="entry name" value="P-loop containing nucleotide triphosphate hydrolases"/>
    <property type="match status" value="2"/>
</dbReference>
<feature type="coiled-coil region" evidence="3">
    <location>
        <begin position="557"/>
        <end position="609"/>
    </location>
</feature>
<dbReference type="GO" id="GO:0016887">
    <property type="term" value="F:ATP hydrolysis activity"/>
    <property type="evidence" value="ECO:0007669"/>
    <property type="project" value="InterPro"/>
</dbReference>
<evidence type="ECO:0000313" key="6">
    <source>
        <dbReference type="Proteomes" id="UP000231292"/>
    </source>
</evidence>
<reference evidence="5 6" key="1">
    <citation type="submission" date="2017-09" db="EMBL/GenBank/DDBJ databases">
        <title>Depth-based differentiation of microbial function through sediment-hosted aquifers and enrichment of novel symbionts in the deep terrestrial subsurface.</title>
        <authorList>
            <person name="Probst A.J."/>
            <person name="Ladd B."/>
            <person name="Jarett J.K."/>
            <person name="Geller-Mcgrath D.E."/>
            <person name="Sieber C.M."/>
            <person name="Emerson J.B."/>
            <person name="Anantharaman K."/>
            <person name="Thomas B.C."/>
            <person name="Malmstrom R."/>
            <person name="Stieglmeier M."/>
            <person name="Klingl A."/>
            <person name="Woyke T."/>
            <person name="Ryan C.M."/>
            <person name="Banfield J.F."/>
        </authorList>
    </citation>
    <scope>NUCLEOTIDE SEQUENCE [LARGE SCALE GENOMIC DNA]</scope>
    <source>
        <strain evidence="5">CG23_combo_of_CG06-09_8_20_14_all_41_10</strain>
    </source>
</reference>
<organism evidence="5 6">
    <name type="scientific">Candidatus Sherwoodlollariibacterium unditelluris</name>
    <dbReference type="NCBI Taxonomy" id="1974757"/>
    <lineage>
        <taxon>Bacteria</taxon>
        <taxon>Pseudomonadati</taxon>
        <taxon>Candidatus Omnitrophota</taxon>
        <taxon>Candidatus Sherwoodlollariibacterium</taxon>
    </lineage>
</organism>
<dbReference type="InterPro" id="IPR032781">
    <property type="entry name" value="ABC_tran_Xtn"/>
</dbReference>
<dbReference type="SUPFAM" id="SSF52540">
    <property type="entry name" value="P-loop containing nucleoside triphosphate hydrolases"/>
    <property type="match status" value="2"/>
</dbReference>
<feature type="coiled-coil region" evidence="3">
    <location>
        <begin position="101"/>
        <end position="128"/>
    </location>
</feature>
<proteinExistence type="predicted"/>
<dbReference type="InterPro" id="IPR017871">
    <property type="entry name" value="ABC_transporter-like_CS"/>
</dbReference>
<dbReference type="InterPro" id="IPR027417">
    <property type="entry name" value="P-loop_NTPase"/>
</dbReference>
<dbReference type="PROSITE" id="PS50893">
    <property type="entry name" value="ABC_TRANSPORTER_2"/>
    <property type="match status" value="2"/>
</dbReference>
<evidence type="ECO:0000256" key="3">
    <source>
        <dbReference type="SAM" id="Coils"/>
    </source>
</evidence>
<evidence type="ECO:0000259" key="4">
    <source>
        <dbReference type="PROSITE" id="PS50893"/>
    </source>
</evidence>
<dbReference type="PANTHER" id="PTHR42855">
    <property type="entry name" value="ABC TRANSPORTER ATP-BINDING SUBUNIT"/>
    <property type="match status" value="1"/>
</dbReference>
<dbReference type="Proteomes" id="UP000231292">
    <property type="component" value="Unassembled WGS sequence"/>
</dbReference>
<keyword evidence="1" id="KW-0547">Nucleotide-binding</keyword>
<evidence type="ECO:0000256" key="1">
    <source>
        <dbReference type="ARBA" id="ARBA00022741"/>
    </source>
</evidence>
<keyword evidence="3" id="KW-0175">Coiled coil</keyword>
<sequence>MITINNLSKNYGKKVLFENISLNINQGEKIGLIGPNGSGKSTLFSLILGEIESSSGEVRVNKNTHIGYLAQELSFSRPDIKVSGGIPPEAGNSEHTVLSELTEGDERILRLKKEKGKLEDKNEADSRRYGEVLHDLETLGFFELEHKAEKILMGLGFKERDFNRRIKDMSGGWQMRTLLAKLLVYHYDLLLLDEPTNYLDLNAALWLKDYLASFRGTFIMISHDRAFLTDVTNYTLILENGVITKVRGNYEHYEQIKTERRTHLEKQFKEQEKKREQLEKFISRFHAQPNKAAAVRSKRTALERIEKEAIVLPPNSRKSIDSFSFPQARRSGHKIIQLDKVSKSYADTQVYNELDFEIAQGEKAVLVGENGAGKSTLLKILAGVVDINGGLRTVGHNVDIGYFSQTRTDILNVENTVLREVYSAASGYMPEETIRTILGAFLFTGDDVDKKVKVLSGGEKSRLILAKLLINPPNFLLLDEPTTHLDVDAVEALVRALTDYQGTLVFISHDIYFVRSVANMVYEVKAGRIRKFPGAFDYYLEKKDSTELIVEHKKPKFDSFKQKIEEERERVKEEEKIRKAEDKKRKAHNAALRIEITKLDIKKEKLRIESYAKARALSDPKFYQDENKAREYGRRLKEIEREFTDIDMQIKKLESQII</sequence>